<dbReference type="RefSeq" id="WP_279675275.1">
    <property type="nucleotide sequence ID" value="NZ_CP122566.1"/>
</dbReference>
<dbReference type="SMART" id="SM00530">
    <property type="entry name" value="HTH_XRE"/>
    <property type="match status" value="1"/>
</dbReference>
<dbReference type="EMBL" id="CP122566">
    <property type="protein sequence ID" value="WGH94137.1"/>
    <property type="molecule type" value="Genomic_DNA"/>
</dbReference>
<dbReference type="Proteomes" id="UP001224674">
    <property type="component" value="Chromosome"/>
</dbReference>
<evidence type="ECO:0000259" key="1">
    <source>
        <dbReference type="PROSITE" id="PS50943"/>
    </source>
</evidence>
<dbReference type="AlphaFoldDB" id="A0AAJ6DDR6"/>
<dbReference type="InterPro" id="IPR010982">
    <property type="entry name" value="Lambda_DNA-bd_dom_sf"/>
</dbReference>
<evidence type="ECO:0000313" key="2">
    <source>
        <dbReference type="EMBL" id="WGH94137.1"/>
    </source>
</evidence>
<keyword evidence="3" id="KW-1185">Reference proteome</keyword>
<dbReference type="PROSITE" id="PS50943">
    <property type="entry name" value="HTH_CROC1"/>
    <property type="match status" value="1"/>
</dbReference>
<name>A0AAJ6DDR6_9MICC</name>
<gene>
    <name evidence="2" type="ORF">QDX21_04925</name>
</gene>
<evidence type="ECO:0000313" key="3">
    <source>
        <dbReference type="Proteomes" id="UP001224674"/>
    </source>
</evidence>
<organism evidence="2 3">
    <name type="scientific">Auritidibacter ignavus</name>
    <dbReference type="NCBI Taxonomy" id="678932"/>
    <lineage>
        <taxon>Bacteria</taxon>
        <taxon>Bacillati</taxon>
        <taxon>Actinomycetota</taxon>
        <taxon>Actinomycetes</taxon>
        <taxon>Micrococcales</taxon>
        <taxon>Micrococcaceae</taxon>
        <taxon>Auritidibacter</taxon>
    </lineage>
</organism>
<dbReference type="InterPro" id="IPR001387">
    <property type="entry name" value="Cro/C1-type_HTH"/>
</dbReference>
<dbReference type="GO" id="GO:0003677">
    <property type="term" value="F:DNA binding"/>
    <property type="evidence" value="ECO:0007669"/>
    <property type="project" value="InterPro"/>
</dbReference>
<dbReference type="CDD" id="cd00093">
    <property type="entry name" value="HTH_XRE"/>
    <property type="match status" value="1"/>
</dbReference>
<reference evidence="2 3" key="1">
    <citation type="submission" date="2023-03" db="EMBL/GenBank/DDBJ databases">
        <title>Complete genome sequences of several Auritidibacter ignavus strains isolated from ear infections.</title>
        <authorList>
            <person name="Baehr T."/>
            <person name="Baumhoegger A.M."/>
        </authorList>
    </citation>
    <scope>NUCLEOTIDE SEQUENCE [LARGE SCALE GENOMIC DNA]</scope>
    <source>
        <strain evidence="2 3">BABAE-6</strain>
    </source>
</reference>
<protein>
    <submittedName>
        <fullName evidence="2">Helix-turn-helix transcriptional regulator</fullName>
    </submittedName>
</protein>
<feature type="domain" description="HTH cro/C1-type" evidence="1">
    <location>
        <begin position="37"/>
        <end position="92"/>
    </location>
</feature>
<accession>A0AAJ6DDR6</accession>
<dbReference type="Pfam" id="PF01381">
    <property type="entry name" value="HTH_3"/>
    <property type="match status" value="1"/>
</dbReference>
<dbReference type="SUPFAM" id="SSF47413">
    <property type="entry name" value="lambda repressor-like DNA-binding domains"/>
    <property type="match status" value="1"/>
</dbReference>
<dbReference type="Gene3D" id="1.10.260.40">
    <property type="entry name" value="lambda repressor-like DNA-binding domains"/>
    <property type="match status" value="1"/>
</dbReference>
<proteinExistence type="predicted"/>
<sequence>MVYTQQPRVTPLKKKWSRPKERIAGHTYMKVRDYELMRELREEQGLTQTQLAVLSKCSQATISAIENDNLTTISVDLGTHLAYWLGRRPRELFDEFDDREVAAVKVKIDTRRTRHRKAEPAA</sequence>